<keyword evidence="2" id="KW-0808">Transferase</keyword>
<organism evidence="2 3">
    <name type="scientific">Sphingomonas corticis</name>
    <dbReference type="NCBI Taxonomy" id="2722791"/>
    <lineage>
        <taxon>Bacteria</taxon>
        <taxon>Pseudomonadati</taxon>
        <taxon>Pseudomonadota</taxon>
        <taxon>Alphaproteobacteria</taxon>
        <taxon>Sphingomonadales</taxon>
        <taxon>Sphingomonadaceae</taxon>
        <taxon>Sphingomonas</taxon>
    </lineage>
</organism>
<dbReference type="Gene3D" id="3.90.550.10">
    <property type="entry name" value="Spore Coat Polysaccharide Biosynthesis Protein SpsA, Chain A"/>
    <property type="match status" value="1"/>
</dbReference>
<evidence type="ECO:0000256" key="1">
    <source>
        <dbReference type="SAM" id="Phobius"/>
    </source>
</evidence>
<feature type="transmembrane region" description="Helical" evidence="1">
    <location>
        <begin position="339"/>
        <end position="362"/>
    </location>
</feature>
<dbReference type="RefSeq" id="WP_168135253.1">
    <property type="nucleotide sequence ID" value="NZ_JAAVJH010000009.1"/>
</dbReference>
<protein>
    <submittedName>
        <fullName evidence="2">Glycosyl transferase family protein</fullName>
    </submittedName>
</protein>
<reference evidence="2 3" key="1">
    <citation type="submission" date="2020-03" db="EMBL/GenBank/DDBJ databases">
        <authorList>
            <person name="Wang L."/>
            <person name="He N."/>
            <person name="Li Y."/>
            <person name="Fang Y."/>
            <person name="Zhang F."/>
        </authorList>
    </citation>
    <scope>NUCLEOTIDE SEQUENCE [LARGE SCALE GENOMIC DNA]</scope>
    <source>
        <strain evidence="2 3">36D10-4-7</strain>
    </source>
</reference>
<dbReference type="SUPFAM" id="SSF53448">
    <property type="entry name" value="Nucleotide-diphospho-sugar transferases"/>
    <property type="match status" value="1"/>
</dbReference>
<accession>A0ABX1CP76</accession>
<evidence type="ECO:0000313" key="3">
    <source>
        <dbReference type="Proteomes" id="UP000732399"/>
    </source>
</evidence>
<feature type="transmembrane region" description="Helical" evidence="1">
    <location>
        <begin position="20"/>
        <end position="41"/>
    </location>
</feature>
<dbReference type="Proteomes" id="UP000732399">
    <property type="component" value="Unassembled WGS sequence"/>
</dbReference>
<dbReference type="EMBL" id="JAAVJH010000009">
    <property type="protein sequence ID" value="NJR79699.1"/>
    <property type="molecule type" value="Genomic_DNA"/>
</dbReference>
<keyword evidence="1" id="KW-0812">Transmembrane</keyword>
<proteinExistence type="predicted"/>
<comment type="caution">
    <text evidence="2">The sequence shown here is derived from an EMBL/GenBank/DDBJ whole genome shotgun (WGS) entry which is preliminary data.</text>
</comment>
<gene>
    <name evidence="2" type="ORF">HBH26_14015</name>
</gene>
<keyword evidence="1" id="KW-1133">Transmembrane helix</keyword>
<keyword evidence="3" id="KW-1185">Reference proteome</keyword>
<name>A0ABX1CP76_9SPHN</name>
<dbReference type="NCBIfam" id="NF011307">
    <property type="entry name" value="PRK14716.1-5"/>
    <property type="match status" value="1"/>
</dbReference>
<sequence length="457" mass="49191">MGSVGDGWLIALDAGLGEALLFAGVLFLVGGLDDLAIDLAWARMRRPPARFEDLPPAPPCRLAVFVPAWDEGAVIAAMLRATLSRYRHDDYRLFVGCYPNDPATIAAVATVAQEDARVRLVIGEADGPTTKAANLNDLWRALRRADARDGRATDAVVLHDAEDVVDPFELALVERLLPRFALVQLPVVPLLDRGATLVAGTYADEFAESHGRTLVVRGALGVALPLAGVGCALRCDALAAIAGAGDAPFDPRTLTEDYELGLRLGALGLPACFARVTAPGRGAPIATRAYFPDRVRPAVVQKARWMVGIAFAGWDRTGWGAGWRPAEWWMRLRDRRAPLAVIALAVAYAALAGSALSWAAHAWRGTAMPWPQGALRWLLAINALLLAWRLAMRAGATARVYGWREGMRAVPRAVVGNIVAMLAARRALVRYCRMLAGDEARWDKTAHRFPATVPGDA</sequence>
<dbReference type="Pfam" id="PF13641">
    <property type="entry name" value="Glyco_tranf_2_3"/>
    <property type="match status" value="1"/>
</dbReference>
<keyword evidence="1" id="KW-0472">Membrane</keyword>
<evidence type="ECO:0000313" key="2">
    <source>
        <dbReference type="EMBL" id="NJR79699.1"/>
    </source>
</evidence>
<feature type="transmembrane region" description="Helical" evidence="1">
    <location>
        <begin position="374"/>
        <end position="391"/>
    </location>
</feature>
<dbReference type="InterPro" id="IPR029044">
    <property type="entry name" value="Nucleotide-diphossugar_trans"/>
</dbReference>
<dbReference type="GO" id="GO:0016740">
    <property type="term" value="F:transferase activity"/>
    <property type="evidence" value="ECO:0007669"/>
    <property type="project" value="UniProtKB-KW"/>
</dbReference>